<dbReference type="PANTHER" id="PTHR11681:SF15">
    <property type="entry name" value="VASOTOCIN-NEUROPHYSIN VT"/>
    <property type="match status" value="1"/>
</dbReference>
<organism evidence="7 8">
    <name type="scientific">Calidris pygmaea</name>
    <name type="common">Spoon-billed sandpiper</name>
    <dbReference type="NCBI Taxonomy" id="425635"/>
    <lineage>
        <taxon>Eukaryota</taxon>
        <taxon>Metazoa</taxon>
        <taxon>Chordata</taxon>
        <taxon>Craniata</taxon>
        <taxon>Vertebrata</taxon>
        <taxon>Euteleostomi</taxon>
        <taxon>Archelosauria</taxon>
        <taxon>Archosauria</taxon>
        <taxon>Dinosauria</taxon>
        <taxon>Saurischia</taxon>
        <taxon>Theropoda</taxon>
        <taxon>Coelurosauria</taxon>
        <taxon>Aves</taxon>
        <taxon>Neognathae</taxon>
        <taxon>Neoaves</taxon>
        <taxon>Charadriiformes</taxon>
        <taxon>Scolopacidae</taxon>
        <taxon>Calidris</taxon>
    </lineage>
</organism>
<sequence length="242" mass="25873">MQSERQSGRLPRTRVAPLRAPSAMAEPSLPLSFLCLLALSSACYIQNCPRGGKRALADTALRQCMPCGPGNRGNCFGPGICCGSELGCYLGTAETRRCAEEDYLPSPCQAGGQPCGSSGRCAAPGICCTAGNTGGVGGQQDGGPEESLGWLGTTGGMAMALAWVSPPVRPHLPKGKLRHRAATVLSLFWDNFGVAGFRLDRRKKYFTIRVGRRWRRLPREVADAPSLETFKVRFDEALSNPI</sequence>
<keyword evidence="6" id="KW-1015">Disulfide bond</keyword>
<reference evidence="7" key="2">
    <citation type="submission" date="2025-09" db="UniProtKB">
        <authorList>
            <consortium name="Ensembl"/>
        </authorList>
    </citation>
    <scope>IDENTIFICATION</scope>
</reference>
<accession>A0A8C3KHR1</accession>
<evidence type="ECO:0000256" key="5">
    <source>
        <dbReference type="ARBA" id="ARBA00022815"/>
    </source>
</evidence>
<dbReference type="PRINTS" id="PR00831">
    <property type="entry name" value="NEUROPHYSIN"/>
</dbReference>
<dbReference type="PANTHER" id="PTHR11681">
    <property type="entry name" value="NEUROPHYSIN"/>
    <property type="match status" value="1"/>
</dbReference>
<dbReference type="FunFam" id="2.60.9.10:FF:000001">
    <property type="entry name" value="oxytocin-neurophysin 1"/>
    <property type="match status" value="1"/>
</dbReference>
<evidence type="ECO:0000313" key="8">
    <source>
        <dbReference type="Proteomes" id="UP000694419"/>
    </source>
</evidence>
<evidence type="ECO:0000256" key="2">
    <source>
        <dbReference type="ARBA" id="ARBA00007369"/>
    </source>
</evidence>
<dbReference type="SMART" id="SM00003">
    <property type="entry name" value="NH"/>
    <property type="match status" value="1"/>
</dbReference>
<name>A0A8C3KHR1_9CHAR</name>
<dbReference type="InterPro" id="IPR036387">
    <property type="entry name" value="Neurhyp_horm_dom_sf"/>
</dbReference>
<dbReference type="Gene3D" id="2.60.9.10">
    <property type="entry name" value="Neurohypophysial hormone domain"/>
    <property type="match status" value="1"/>
</dbReference>
<dbReference type="Ensembl" id="ENSCPGT00000024790.1">
    <property type="protein sequence ID" value="ENSCPGP00000022675.1"/>
    <property type="gene ID" value="ENSCPGG00000015756.1"/>
</dbReference>
<dbReference type="InterPro" id="IPR022423">
    <property type="entry name" value="Neurohypophysial_hormone_CS"/>
</dbReference>
<evidence type="ECO:0000256" key="3">
    <source>
        <dbReference type="ARBA" id="ARBA00022525"/>
    </source>
</evidence>
<dbReference type="InterPro" id="IPR000981">
    <property type="entry name" value="Neurhyp_horm"/>
</dbReference>
<dbReference type="Proteomes" id="UP000694419">
    <property type="component" value="Unplaced"/>
</dbReference>
<dbReference type="Pfam" id="PF00184">
    <property type="entry name" value="Hormone_5"/>
    <property type="match status" value="1"/>
</dbReference>
<dbReference type="Pfam" id="PF00220">
    <property type="entry name" value="Hormone_4"/>
    <property type="match status" value="1"/>
</dbReference>
<keyword evidence="3" id="KW-0964">Secreted</keyword>
<dbReference type="AlphaFoldDB" id="A0A8C3KHR1"/>
<evidence type="ECO:0000256" key="4">
    <source>
        <dbReference type="ARBA" id="ARBA00022685"/>
    </source>
</evidence>
<reference evidence="7" key="1">
    <citation type="submission" date="2025-08" db="UniProtKB">
        <authorList>
            <consortium name="Ensembl"/>
        </authorList>
    </citation>
    <scope>IDENTIFICATION</scope>
</reference>
<dbReference type="GO" id="GO:0005185">
    <property type="term" value="F:neurohypophyseal hormone activity"/>
    <property type="evidence" value="ECO:0007669"/>
    <property type="project" value="InterPro"/>
</dbReference>
<dbReference type="GO" id="GO:0005615">
    <property type="term" value="C:extracellular space"/>
    <property type="evidence" value="ECO:0007669"/>
    <property type="project" value="TreeGrafter"/>
</dbReference>
<evidence type="ECO:0000256" key="1">
    <source>
        <dbReference type="ARBA" id="ARBA00004613"/>
    </source>
</evidence>
<keyword evidence="4" id="KW-0165">Cleavage on pair of basic residues</keyword>
<dbReference type="GO" id="GO:0030141">
    <property type="term" value="C:secretory granule"/>
    <property type="evidence" value="ECO:0007669"/>
    <property type="project" value="TreeGrafter"/>
</dbReference>
<keyword evidence="8" id="KW-1185">Reference proteome</keyword>
<protein>
    <submittedName>
        <fullName evidence="7">Uncharacterized protein</fullName>
    </submittedName>
</protein>
<keyword evidence="5" id="KW-0027">Amidation</keyword>
<comment type="similarity">
    <text evidence="2">Belongs to the vasopressin/oxytocin family.</text>
</comment>
<comment type="subcellular location">
    <subcellularLocation>
        <location evidence="1">Secreted</location>
    </subcellularLocation>
</comment>
<dbReference type="PROSITE" id="PS00264">
    <property type="entry name" value="NEUROHYPOPHYS_HORM"/>
    <property type="match status" value="1"/>
</dbReference>
<evidence type="ECO:0000313" key="7">
    <source>
        <dbReference type="Ensembl" id="ENSCPGP00000022675.1"/>
    </source>
</evidence>
<dbReference type="SUPFAM" id="SSF49606">
    <property type="entry name" value="Neurophysin II"/>
    <property type="match status" value="1"/>
</dbReference>
<evidence type="ECO:0000256" key="6">
    <source>
        <dbReference type="ARBA" id="ARBA00023157"/>
    </source>
</evidence>
<proteinExistence type="inferred from homology"/>